<keyword evidence="3" id="KW-1185">Reference proteome</keyword>
<protein>
    <recommendedName>
        <fullName evidence="1">MULE transposase domain-containing protein</fullName>
    </recommendedName>
</protein>
<name>A0A9R1VMY9_LACSA</name>
<evidence type="ECO:0000313" key="3">
    <source>
        <dbReference type="Proteomes" id="UP000235145"/>
    </source>
</evidence>
<dbReference type="Pfam" id="PF10551">
    <property type="entry name" value="MULE"/>
    <property type="match status" value="1"/>
</dbReference>
<dbReference type="PANTHER" id="PTHR47718:SF17">
    <property type="entry name" value="PROTEIN FAR1-RELATED SEQUENCE 5-LIKE"/>
    <property type="match status" value="1"/>
</dbReference>
<gene>
    <name evidence="2" type="ORF">LSAT_V11C400185270</name>
</gene>
<dbReference type="PANTHER" id="PTHR47718">
    <property type="entry name" value="OS01G0519700 PROTEIN"/>
    <property type="match status" value="1"/>
</dbReference>
<reference evidence="2 3" key="1">
    <citation type="journal article" date="2017" name="Nat. Commun.">
        <title>Genome assembly with in vitro proximity ligation data and whole-genome triplication in lettuce.</title>
        <authorList>
            <person name="Reyes-Chin-Wo S."/>
            <person name="Wang Z."/>
            <person name="Yang X."/>
            <person name="Kozik A."/>
            <person name="Arikit S."/>
            <person name="Song C."/>
            <person name="Xia L."/>
            <person name="Froenicke L."/>
            <person name="Lavelle D.O."/>
            <person name="Truco M.J."/>
            <person name="Xia R."/>
            <person name="Zhu S."/>
            <person name="Xu C."/>
            <person name="Xu H."/>
            <person name="Xu X."/>
            <person name="Cox K."/>
            <person name="Korf I."/>
            <person name="Meyers B.C."/>
            <person name="Michelmore R.W."/>
        </authorList>
    </citation>
    <scope>NUCLEOTIDE SEQUENCE [LARGE SCALE GENOMIC DNA]</scope>
    <source>
        <strain evidence="3">cv. Salinas</strain>
        <tissue evidence="2">Seedlings</tissue>
    </source>
</reference>
<accession>A0A9R1VMY9</accession>
<evidence type="ECO:0000313" key="2">
    <source>
        <dbReference type="EMBL" id="KAJ0209240.1"/>
    </source>
</evidence>
<feature type="domain" description="MULE transposase" evidence="1">
    <location>
        <begin position="2"/>
        <end position="55"/>
    </location>
</feature>
<proteinExistence type="predicted"/>
<comment type="caution">
    <text evidence="2">The sequence shown here is derived from an EMBL/GenBank/DDBJ whole genome shotgun (WGS) entry which is preliminary data.</text>
</comment>
<dbReference type="AlphaFoldDB" id="A0A9R1VMY9"/>
<organism evidence="2 3">
    <name type="scientific">Lactuca sativa</name>
    <name type="common">Garden lettuce</name>
    <dbReference type="NCBI Taxonomy" id="4236"/>
    <lineage>
        <taxon>Eukaryota</taxon>
        <taxon>Viridiplantae</taxon>
        <taxon>Streptophyta</taxon>
        <taxon>Embryophyta</taxon>
        <taxon>Tracheophyta</taxon>
        <taxon>Spermatophyta</taxon>
        <taxon>Magnoliopsida</taxon>
        <taxon>eudicotyledons</taxon>
        <taxon>Gunneridae</taxon>
        <taxon>Pentapetalae</taxon>
        <taxon>asterids</taxon>
        <taxon>campanulids</taxon>
        <taxon>Asterales</taxon>
        <taxon>Asteraceae</taxon>
        <taxon>Cichorioideae</taxon>
        <taxon>Cichorieae</taxon>
        <taxon>Lactucinae</taxon>
        <taxon>Lactuca</taxon>
    </lineage>
</organism>
<dbReference type="Proteomes" id="UP000235145">
    <property type="component" value="Unassembled WGS sequence"/>
</dbReference>
<dbReference type="EMBL" id="NBSK02000004">
    <property type="protein sequence ID" value="KAJ0209240.1"/>
    <property type="molecule type" value="Genomic_DNA"/>
</dbReference>
<evidence type="ECO:0000259" key="1">
    <source>
        <dbReference type="Pfam" id="PF10551"/>
    </source>
</evidence>
<dbReference type="InterPro" id="IPR018289">
    <property type="entry name" value="MULE_transposase_dom"/>
</dbReference>
<sequence length="259" mass="30220">MFNMILVPFTGIDNHKRCIIFGFGLLSSENIESYSWILYALKKIVNVPNLVVIDQRCCNFTCSTDAIQECKTKILYVAHISIIYRQDVFFILYTCMQLGSQMAKTDVLKKLSGLIWNETILKEDFESTWKNIMGGFELNENNWVNEMYTMRDLCIPAYFKECSFFGLRRATSKFEIDNYLYGLLFNSNFHLIEFSTHFDTTLCVLASMVSCMPITIEESLELKIFILKDIEKHSKHHGQYEVKLFKSDKKLICSSSYFN</sequence>